<dbReference type="Proteomes" id="UP000054466">
    <property type="component" value="Unassembled WGS sequence"/>
</dbReference>
<protein>
    <submittedName>
        <fullName evidence="2">Uncharacterized protein</fullName>
    </submittedName>
</protein>
<reference evidence="2 3" key="1">
    <citation type="submission" date="2015-01" db="EMBL/GenBank/DDBJ databases">
        <title>The Genome Sequence of Cladophialophora immunda CBS83496.</title>
        <authorList>
            <consortium name="The Broad Institute Genomics Platform"/>
            <person name="Cuomo C."/>
            <person name="de Hoog S."/>
            <person name="Gorbushina A."/>
            <person name="Stielow B."/>
            <person name="Teixiera M."/>
            <person name="Abouelleil A."/>
            <person name="Chapman S.B."/>
            <person name="Priest M."/>
            <person name="Young S.K."/>
            <person name="Wortman J."/>
            <person name="Nusbaum C."/>
            <person name="Birren B."/>
        </authorList>
    </citation>
    <scope>NUCLEOTIDE SEQUENCE [LARGE SCALE GENOMIC DNA]</scope>
    <source>
        <strain evidence="2 3">CBS 83496</strain>
    </source>
</reference>
<gene>
    <name evidence="2" type="ORF">PV07_00650</name>
</gene>
<evidence type="ECO:0000256" key="1">
    <source>
        <dbReference type="SAM" id="MobiDB-lite"/>
    </source>
</evidence>
<accession>A0A0D2A066</accession>
<organism evidence="2 3">
    <name type="scientific">Cladophialophora immunda</name>
    <dbReference type="NCBI Taxonomy" id="569365"/>
    <lineage>
        <taxon>Eukaryota</taxon>
        <taxon>Fungi</taxon>
        <taxon>Dikarya</taxon>
        <taxon>Ascomycota</taxon>
        <taxon>Pezizomycotina</taxon>
        <taxon>Eurotiomycetes</taxon>
        <taxon>Chaetothyriomycetidae</taxon>
        <taxon>Chaetothyriales</taxon>
        <taxon>Herpotrichiellaceae</taxon>
        <taxon>Cladophialophora</taxon>
    </lineage>
</organism>
<feature type="region of interest" description="Disordered" evidence="1">
    <location>
        <begin position="1"/>
        <end position="55"/>
    </location>
</feature>
<dbReference type="HOGENOM" id="CLU_2183665_0_0_1"/>
<dbReference type="EMBL" id="KN847040">
    <property type="protein sequence ID" value="KIW33831.1"/>
    <property type="molecule type" value="Genomic_DNA"/>
</dbReference>
<evidence type="ECO:0000313" key="2">
    <source>
        <dbReference type="EMBL" id="KIW33831.1"/>
    </source>
</evidence>
<dbReference type="RefSeq" id="XP_016254047.1">
    <property type="nucleotide sequence ID" value="XM_016387119.1"/>
</dbReference>
<evidence type="ECO:0000313" key="3">
    <source>
        <dbReference type="Proteomes" id="UP000054466"/>
    </source>
</evidence>
<proteinExistence type="predicted"/>
<dbReference type="AlphaFoldDB" id="A0A0D2A066"/>
<keyword evidence="3" id="KW-1185">Reference proteome</keyword>
<dbReference type="VEuPathDB" id="FungiDB:PV07_00650"/>
<sequence length="109" mass="12195">MPWSPSSRNTSEREGTDLLSKPCETQGSRGKKAQVTQSCPKISHTTPPNHSRDTSFQYHQYSAGFLSPYPLLKIHPLHFSTLKPLLILPKVLPSTPYSDNPSQAYTSRL</sequence>
<name>A0A0D2A066_9EURO</name>
<dbReference type="GeneID" id="27339844"/>
<feature type="compositionally biased region" description="Polar residues" evidence="1">
    <location>
        <begin position="23"/>
        <end position="55"/>
    </location>
</feature>